<evidence type="ECO:0000256" key="1">
    <source>
        <dbReference type="ARBA" id="ARBA00004571"/>
    </source>
</evidence>
<keyword evidence="2 12" id="KW-0813">Transport</keyword>
<dbReference type="Proteomes" id="UP001165565">
    <property type="component" value="Unassembled WGS sequence"/>
</dbReference>
<evidence type="ECO:0000256" key="12">
    <source>
        <dbReference type="PROSITE-ProRule" id="PRU01360"/>
    </source>
</evidence>
<keyword evidence="11 12" id="KW-0998">Cell outer membrane</keyword>
<dbReference type="SUPFAM" id="SSF56935">
    <property type="entry name" value="Porins"/>
    <property type="match status" value="1"/>
</dbReference>
<sequence>MSSSSFIALSCVGFIASAPALAEAPATAVADAPEADSDAARHNDVIVTGRDRRDANPKFIAPPIDTPRSIMVLPAETIQQTGSASLADALRTIPGITFGAAEGGNPVGDRPFIRGFDSQGSTYVDGVRDFAAQSREVFAVDSIQIVRGSDTTLGGRGNAGGTINIISKTPQKESFASAAVSYGNADYTRVTADVNQRVSDLIAVRVEGMFHDQDVAGRDAIWQRRWGVAPSITIGIDSPTRLTASYYHMESNELPDAGIPYLYTIGNAPGTGTIQSQPAIGRITTATGQTGIVDRSTFYGLKDRDFRDTSIDQATLRAEHDFGGITLRNTSRFTHNWQSYIMTQPDDSQGNVYNSGQVWRRSNTRYGYADSIVNQTDLYGKFRTGGIKHSFAIGAEFAWEKARRGTYVTRGFVNAAGNELLSNGSTITPRCTAAAVSRYNCTSLFNPNPNDPWVNYASDTSSTPAAISRNLPIAETQNDANTIGLYGFDSIELAEPLILNIGLRYDRFHSRVRPGQPVAATQVIQFERTDELFNWQAGLVFKPMRDVSLYASYATAATPPNSLLGEGSEGNALPTTIATADVLNALKPEKTKSYEVGAKAAVFGGRLNLSLAAFQTDTDNARVTGENNTVQFIGKRRIRGIELSVNGEILPGWTVFGGYTHLDPKIIDGGFTALTVAAVGTQKATTALVPSVSNGKQAPQTARDSVSLWSNLAVTKRLQIGGGIFYVSRVYGGYADNRAATQDATGKVTVTPATKVLARSVPGYTRFDARIGYDITERVNLSVNVQNLTDKTYFTQAYASHYATIAPGRTAFATLSVRY</sequence>
<dbReference type="Pfam" id="PF00593">
    <property type="entry name" value="TonB_dep_Rec_b-barrel"/>
    <property type="match status" value="1"/>
</dbReference>
<dbReference type="InterPro" id="IPR036942">
    <property type="entry name" value="Beta-barrel_TonB_sf"/>
</dbReference>
<keyword evidence="7" id="KW-0408">Iron</keyword>
<evidence type="ECO:0000256" key="6">
    <source>
        <dbReference type="ARBA" id="ARBA00022729"/>
    </source>
</evidence>
<evidence type="ECO:0000313" key="17">
    <source>
        <dbReference type="EMBL" id="MCW6534971.1"/>
    </source>
</evidence>
<dbReference type="Gene3D" id="2.170.130.10">
    <property type="entry name" value="TonB-dependent receptor, plug domain"/>
    <property type="match status" value="1"/>
</dbReference>
<keyword evidence="18" id="KW-1185">Reference proteome</keyword>
<dbReference type="EMBL" id="JANFAV010000005">
    <property type="protein sequence ID" value="MCW6534971.1"/>
    <property type="molecule type" value="Genomic_DNA"/>
</dbReference>
<evidence type="ECO:0000259" key="16">
    <source>
        <dbReference type="Pfam" id="PF07715"/>
    </source>
</evidence>
<evidence type="ECO:0000256" key="11">
    <source>
        <dbReference type="ARBA" id="ARBA00023237"/>
    </source>
</evidence>
<organism evidence="17 18">
    <name type="scientific">Sphingomonas lycopersici</name>
    <dbReference type="NCBI Taxonomy" id="2951807"/>
    <lineage>
        <taxon>Bacteria</taxon>
        <taxon>Pseudomonadati</taxon>
        <taxon>Pseudomonadota</taxon>
        <taxon>Alphaproteobacteria</taxon>
        <taxon>Sphingomonadales</taxon>
        <taxon>Sphingomonadaceae</taxon>
        <taxon>Sphingomonas</taxon>
    </lineage>
</organism>
<dbReference type="GO" id="GO:0009279">
    <property type="term" value="C:cell outer membrane"/>
    <property type="evidence" value="ECO:0007669"/>
    <property type="project" value="UniProtKB-SubCell"/>
</dbReference>
<dbReference type="InterPro" id="IPR000531">
    <property type="entry name" value="Beta-barrel_TonB"/>
</dbReference>
<dbReference type="CDD" id="cd01347">
    <property type="entry name" value="ligand_gated_channel"/>
    <property type="match status" value="1"/>
</dbReference>
<keyword evidence="10 12" id="KW-0472">Membrane</keyword>
<keyword evidence="5 12" id="KW-0812">Transmembrane</keyword>
<evidence type="ECO:0000313" key="18">
    <source>
        <dbReference type="Proteomes" id="UP001165565"/>
    </source>
</evidence>
<evidence type="ECO:0000256" key="13">
    <source>
        <dbReference type="RuleBase" id="RU003357"/>
    </source>
</evidence>
<dbReference type="GO" id="GO:0015344">
    <property type="term" value="F:siderophore uptake transmembrane transporter activity"/>
    <property type="evidence" value="ECO:0007669"/>
    <property type="project" value="TreeGrafter"/>
</dbReference>
<dbReference type="InterPro" id="IPR037066">
    <property type="entry name" value="Plug_dom_sf"/>
</dbReference>
<keyword evidence="6 14" id="KW-0732">Signal</keyword>
<feature type="signal peptide" evidence="14">
    <location>
        <begin position="1"/>
        <end position="22"/>
    </location>
</feature>
<dbReference type="AlphaFoldDB" id="A0AA41ZE65"/>
<dbReference type="Pfam" id="PF07715">
    <property type="entry name" value="Plug"/>
    <property type="match status" value="1"/>
</dbReference>
<dbReference type="RefSeq" id="WP_265268747.1">
    <property type="nucleotide sequence ID" value="NZ_JANFAV010000005.1"/>
</dbReference>
<evidence type="ECO:0000256" key="5">
    <source>
        <dbReference type="ARBA" id="ARBA00022692"/>
    </source>
</evidence>
<keyword evidence="4" id="KW-0410">Iron transport</keyword>
<evidence type="ECO:0000256" key="3">
    <source>
        <dbReference type="ARBA" id="ARBA00022452"/>
    </source>
</evidence>
<comment type="caution">
    <text evidence="17">The sequence shown here is derived from an EMBL/GenBank/DDBJ whole genome shotgun (WGS) entry which is preliminary data.</text>
</comment>
<evidence type="ECO:0000256" key="9">
    <source>
        <dbReference type="ARBA" id="ARBA00023077"/>
    </source>
</evidence>
<gene>
    <name evidence="17" type="ORF">NEE01_09250</name>
</gene>
<feature type="domain" description="TonB-dependent receptor plug" evidence="16">
    <location>
        <begin position="64"/>
        <end position="162"/>
    </location>
</feature>
<evidence type="ECO:0000259" key="15">
    <source>
        <dbReference type="Pfam" id="PF00593"/>
    </source>
</evidence>
<keyword evidence="17" id="KW-0675">Receptor</keyword>
<evidence type="ECO:0000256" key="8">
    <source>
        <dbReference type="ARBA" id="ARBA00023065"/>
    </source>
</evidence>
<dbReference type="InterPro" id="IPR012910">
    <property type="entry name" value="Plug_dom"/>
</dbReference>
<comment type="subcellular location">
    <subcellularLocation>
        <location evidence="1 12">Cell outer membrane</location>
        <topology evidence="1 12">Multi-pass membrane protein</topology>
    </subcellularLocation>
</comment>
<accession>A0AA41ZE65</accession>
<keyword evidence="3 12" id="KW-1134">Transmembrane beta strand</keyword>
<dbReference type="Gene3D" id="2.40.170.20">
    <property type="entry name" value="TonB-dependent receptor, beta-barrel domain"/>
    <property type="match status" value="1"/>
</dbReference>
<dbReference type="PANTHER" id="PTHR32552">
    <property type="entry name" value="FERRICHROME IRON RECEPTOR-RELATED"/>
    <property type="match status" value="1"/>
</dbReference>
<proteinExistence type="inferred from homology"/>
<dbReference type="PANTHER" id="PTHR32552:SF89">
    <property type="entry name" value="CATECHOLATE SIDEROPHORE RECEPTOR FIU"/>
    <property type="match status" value="1"/>
</dbReference>
<name>A0AA41ZE65_9SPHN</name>
<feature type="chain" id="PRO_5041289337" evidence="14">
    <location>
        <begin position="23"/>
        <end position="819"/>
    </location>
</feature>
<evidence type="ECO:0000256" key="2">
    <source>
        <dbReference type="ARBA" id="ARBA00022448"/>
    </source>
</evidence>
<keyword evidence="8" id="KW-0406">Ion transport</keyword>
<evidence type="ECO:0000256" key="14">
    <source>
        <dbReference type="SAM" id="SignalP"/>
    </source>
</evidence>
<reference evidence="17" key="1">
    <citation type="submission" date="2022-06" db="EMBL/GenBank/DDBJ databases">
        <title>Sphingomonas sp. nov. isolated from rhizosphere soil of tomato.</title>
        <authorList>
            <person name="Dong H."/>
            <person name="Gao R."/>
        </authorList>
    </citation>
    <scope>NUCLEOTIDE SEQUENCE</scope>
    <source>
        <strain evidence="17">MMSM24</strain>
    </source>
</reference>
<protein>
    <submittedName>
        <fullName evidence="17">TonB-dependent receptor</fullName>
    </submittedName>
</protein>
<evidence type="ECO:0000256" key="7">
    <source>
        <dbReference type="ARBA" id="ARBA00023004"/>
    </source>
</evidence>
<evidence type="ECO:0000256" key="4">
    <source>
        <dbReference type="ARBA" id="ARBA00022496"/>
    </source>
</evidence>
<evidence type="ECO:0000256" key="10">
    <source>
        <dbReference type="ARBA" id="ARBA00023136"/>
    </source>
</evidence>
<comment type="similarity">
    <text evidence="12 13">Belongs to the TonB-dependent receptor family.</text>
</comment>
<feature type="domain" description="TonB-dependent receptor-like beta-barrel" evidence="15">
    <location>
        <begin position="290"/>
        <end position="788"/>
    </location>
</feature>
<dbReference type="InterPro" id="IPR039426">
    <property type="entry name" value="TonB-dep_rcpt-like"/>
</dbReference>
<dbReference type="PROSITE" id="PS52016">
    <property type="entry name" value="TONB_DEPENDENT_REC_3"/>
    <property type="match status" value="1"/>
</dbReference>
<keyword evidence="9 13" id="KW-0798">TonB box</keyword>